<dbReference type="RefSeq" id="WP_344861705.1">
    <property type="nucleotide sequence ID" value="NZ_BAAAUT010000031.1"/>
</dbReference>
<accession>A0ABP6NE99</accession>
<proteinExistence type="predicted"/>
<gene>
    <name evidence="1" type="ORF">GCM10010466_40100</name>
</gene>
<keyword evidence="2" id="KW-1185">Reference proteome</keyword>
<reference evidence="2" key="1">
    <citation type="journal article" date="2019" name="Int. J. Syst. Evol. Microbiol.">
        <title>The Global Catalogue of Microorganisms (GCM) 10K type strain sequencing project: providing services to taxonomists for standard genome sequencing and annotation.</title>
        <authorList>
            <consortium name="The Broad Institute Genomics Platform"/>
            <consortium name="The Broad Institute Genome Sequencing Center for Infectious Disease"/>
            <person name="Wu L."/>
            <person name="Ma J."/>
        </authorList>
    </citation>
    <scope>NUCLEOTIDE SEQUENCE [LARGE SCALE GENOMIC DNA]</scope>
    <source>
        <strain evidence="2">JCM 9373</strain>
    </source>
</reference>
<organism evidence="1 2">
    <name type="scientific">Planomonospora alba</name>
    <dbReference type="NCBI Taxonomy" id="161354"/>
    <lineage>
        <taxon>Bacteria</taxon>
        <taxon>Bacillati</taxon>
        <taxon>Actinomycetota</taxon>
        <taxon>Actinomycetes</taxon>
        <taxon>Streptosporangiales</taxon>
        <taxon>Streptosporangiaceae</taxon>
        <taxon>Planomonospora</taxon>
    </lineage>
</organism>
<dbReference type="Proteomes" id="UP001500320">
    <property type="component" value="Unassembled WGS sequence"/>
</dbReference>
<sequence length="289" mass="29909">MPTYTLDGVPLDHPAGCWTLKKGTRRRPLPGVRAVEVSVPGRAGELPVLGLDHATTTIPLVLGVTGRSPAGAHGGFEQLEANLEALAALLGVRHRLMTLTYTAGSITRAAEVTITAVSDPEVDVGAVRARLTAFARVPGVYWRDPAEATWAGSANASAQPVTTLAGSTAPITDALVRITGPAVNPRITDVATGGAVTRPGGLLAGERLLLDCATMRAALVDTDTWDLASGDDVTGQIDATGPGSAFRWIHFTPAVALADPHSRAVLVTSSATSTTAASMLEIRARRAYL</sequence>
<name>A0ABP6NE99_9ACTN</name>
<dbReference type="EMBL" id="BAAAUT010000031">
    <property type="protein sequence ID" value="GAA3144998.1"/>
    <property type="molecule type" value="Genomic_DNA"/>
</dbReference>
<evidence type="ECO:0000313" key="1">
    <source>
        <dbReference type="EMBL" id="GAA3144998.1"/>
    </source>
</evidence>
<comment type="caution">
    <text evidence="1">The sequence shown here is derived from an EMBL/GenBank/DDBJ whole genome shotgun (WGS) entry which is preliminary data.</text>
</comment>
<evidence type="ECO:0000313" key="2">
    <source>
        <dbReference type="Proteomes" id="UP001500320"/>
    </source>
</evidence>
<protein>
    <submittedName>
        <fullName evidence="1">Uncharacterized protein</fullName>
    </submittedName>
</protein>